<gene>
    <name evidence="2" type="ORF">PUN28_001936</name>
</gene>
<evidence type="ECO:0008006" key="4">
    <source>
        <dbReference type="Google" id="ProtNLM"/>
    </source>
</evidence>
<protein>
    <recommendedName>
        <fullName evidence="4">Secreted protein</fullName>
    </recommendedName>
</protein>
<dbReference type="AlphaFoldDB" id="A0AAW2GRS3"/>
<dbReference type="Proteomes" id="UP001430953">
    <property type="component" value="Unassembled WGS sequence"/>
</dbReference>
<comment type="caution">
    <text evidence="2">The sequence shown here is derived from an EMBL/GenBank/DDBJ whole genome shotgun (WGS) entry which is preliminary data.</text>
</comment>
<reference evidence="2 3" key="1">
    <citation type="submission" date="2023-03" db="EMBL/GenBank/DDBJ databases">
        <title>High recombination rates correlate with genetic variation in Cardiocondyla obscurior ants.</title>
        <authorList>
            <person name="Errbii M."/>
        </authorList>
    </citation>
    <scope>NUCLEOTIDE SEQUENCE [LARGE SCALE GENOMIC DNA]</scope>
    <source>
        <strain evidence="2">Alpha-2009</strain>
        <tissue evidence="2">Whole body</tissue>
    </source>
</reference>
<evidence type="ECO:0000313" key="3">
    <source>
        <dbReference type="Proteomes" id="UP001430953"/>
    </source>
</evidence>
<accession>A0AAW2GRS3</accession>
<feature type="chain" id="PRO_5043912574" description="Secreted protein" evidence="1">
    <location>
        <begin position="16"/>
        <end position="85"/>
    </location>
</feature>
<sequence length="85" mass="9822">MRMSRHLIIVHLCLASPLRPCKLQRPAQNTVVVRTPTFDRANKGGDLNYGKIRRSKLCDICTSPRKEGWKITHANLTKRFKYTTI</sequence>
<keyword evidence="1" id="KW-0732">Signal</keyword>
<keyword evidence="3" id="KW-1185">Reference proteome</keyword>
<dbReference type="EMBL" id="JADYXP020000002">
    <property type="protein sequence ID" value="KAL0129997.1"/>
    <property type="molecule type" value="Genomic_DNA"/>
</dbReference>
<feature type="signal peptide" evidence="1">
    <location>
        <begin position="1"/>
        <end position="15"/>
    </location>
</feature>
<evidence type="ECO:0000313" key="2">
    <source>
        <dbReference type="EMBL" id="KAL0129997.1"/>
    </source>
</evidence>
<evidence type="ECO:0000256" key="1">
    <source>
        <dbReference type="SAM" id="SignalP"/>
    </source>
</evidence>
<proteinExistence type="predicted"/>
<organism evidence="2 3">
    <name type="scientific">Cardiocondyla obscurior</name>
    <dbReference type="NCBI Taxonomy" id="286306"/>
    <lineage>
        <taxon>Eukaryota</taxon>
        <taxon>Metazoa</taxon>
        <taxon>Ecdysozoa</taxon>
        <taxon>Arthropoda</taxon>
        <taxon>Hexapoda</taxon>
        <taxon>Insecta</taxon>
        <taxon>Pterygota</taxon>
        <taxon>Neoptera</taxon>
        <taxon>Endopterygota</taxon>
        <taxon>Hymenoptera</taxon>
        <taxon>Apocrita</taxon>
        <taxon>Aculeata</taxon>
        <taxon>Formicoidea</taxon>
        <taxon>Formicidae</taxon>
        <taxon>Myrmicinae</taxon>
        <taxon>Cardiocondyla</taxon>
    </lineage>
</organism>
<name>A0AAW2GRS3_9HYME</name>